<dbReference type="EMBL" id="AMKT01000069">
    <property type="protein sequence ID" value="OXG15937.1"/>
    <property type="molecule type" value="Genomic_DNA"/>
</dbReference>
<dbReference type="PANTHER" id="PTHR40132">
    <property type="entry name" value="PRE-MRNA-SPLICING FACTOR 38B"/>
    <property type="match status" value="1"/>
</dbReference>
<feature type="compositionally biased region" description="Basic and acidic residues" evidence="1">
    <location>
        <begin position="461"/>
        <end position="475"/>
    </location>
</feature>
<gene>
    <name evidence="2" type="ORF">C361_05382</name>
</gene>
<accession>A0A854QEH1</accession>
<organism evidence="2 3">
    <name type="scientific">Cryptococcus neoformans Tu259-1</name>
    <dbReference type="NCBI Taxonomy" id="1230072"/>
    <lineage>
        <taxon>Eukaryota</taxon>
        <taxon>Fungi</taxon>
        <taxon>Dikarya</taxon>
        <taxon>Basidiomycota</taxon>
        <taxon>Agaricomycotina</taxon>
        <taxon>Tremellomycetes</taxon>
        <taxon>Tremellales</taxon>
        <taxon>Cryptococcaceae</taxon>
        <taxon>Cryptococcus</taxon>
        <taxon>Cryptococcus neoformans species complex</taxon>
    </lineage>
</organism>
<sequence length="475" mass="53856">MVYTVTSSPLSAQHGIMSLNSVVNRLVRAAAGISQDISDVELDAHVAQLLAEEAKAKELKWSELGLTGLLGNSMAAGRDSPDPLPRPNKRFLASVIRTVDGHNNALLRSQAEAAKQARNERMPGPSRTNVGSSRRITGGAAGRLFGGAVKDMARYESARTRDRRREHRGDERTVKRQDEERGEDEVGSSRYDDDHRGEKRHREDNDRRPRNVDKDSPDNTRKSRGDDYDRFDRRRGRRRDRSHERKGYGSDEDRSRGKSRRADADDDNERDRERRRRRYDRDSHSPSPSKPRHSPIKSSPAPKPPREPSPQASPQDLSSSPSPPPVSKMDKYFESSYDPRLDLPAVPAQGLVAEIGWDNMLAILKERGKKKRRNSPSLSDDEPAPPPGILPRKRAYSPDTLARKAERKGRKTAREERRKRRGDIDSEDEGDRAKRRERRKEKEKEKANGEQQGGGLLDGYEYTKKGSVREWDMGK</sequence>
<feature type="compositionally biased region" description="Basic and acidic residues" evidence="1">
    <location>
        <begin position="241"/>
        <end position="263"/>
    </location>
</feature>
<evidence type="ECO:0000256" key="1">
    <source>
        <dbReference type="SAM" id="MobiDB-lite"/>
    </source>
</evidence>
<reference evidence="2 3" key="1">
    <citation type="submission" date="2017-06" db="EMBL/GenBank/DDBJ databases">
        <title>Global population genomics of the pathogenic fungus Cryptococcus neoformans var. grubii.</title>
        <authorList>
            <person name="Cuomo C."/>
            <person name="Litvintseva A."/>
            <person name="Chen Y."/>
            <person name="Young S."/>
            <person name="Zeng Q."/>
            <person name="Chapman S."/>
            <person name="Gujja S."/>
            <person name="Saif S."/>
            <person name="Birren B."/>
        </authorList>
    </citation>
    <scope>NUCLEOTIDE SEQUENCE [LARGE SCALE GENOMIC DNA]</scope>
    <source>
        <strain evidence="2 3">Tu259-1</strain>
    </source>
</reference>
<comment type="caution">
    <text evidence="2">The sequence shown here is derived from an EMBL/GenBank/DDBJ whole genome shotgun (WGS) entry which is preliminary data.</text>
</comment>
<feature type="region of interest" description="Disordered" evidence="1">
    <location>
        <begin position="368"/>
        <end position="475"/>
    </location>
</feature>
<evidence type="ECO:0000313" key="3">
    <source>
        <dbReference type="Proteomes" id="UP000199727"/>
    </source>
</evidence>
<name>A0A854QEH1_CRYNE</name>
<feature type="region of interest" description="Disordered" evidence="1">
    <location>
        <begin position="112"/>
        <end position="333"/>
    </location>
</feature>
<feature type="compositionally biased region" description="Basic and acidic residues" evidence="1">
    <location>
        <begin position="151"/>
        <end position="160"/>
    </location>
</feature>
<proteinExistence type="predicted"/>
<feature type="compositionally biased region" description="Polar residues" evidence="1">
    <location>
        <begin position="126"/>
        <end position="135"/>
    </location>
</feature>
<evidence type="ECO:0000313" key="2">
    <source>
        <dbReference type="EMBL" id="OXG15937.1"/>
    </source>
</evidence>
<feature type="compositionally biased region" description="Basic residues" evidence="1">
    <location>
        <begin position="405"/>
        <end position="421"/>
    </location>
</feature>
<dbReference type="Proteomes" id="UP000199727">
    <property type="component" value="Unassembled WGS sequence"/>
</dbReference>
<protein>
    <submittedName>
        <fullName evidence="2">Uncharacterized protein</fullName>
    </submittedName>
</protein>
<feature type="compositionally biased region" description="Low complexity" evidence="1">
    <location>
        <begin position="309"/>
        <end position="320"/>
    </location>
</feature>
<feature type="compositionally biased region" description="Basic and acidic residues" evidence="1">
    <location>
        <begin position="167"/>
        <end position="179"/>
    </location>
</feature>
<dbReference type="PANTHER" id="PTHR40132:SF1">
    <property type="entry name" value="PRE-MRNA-SPLICING FACTOR 38B"/>
    <property type="match status" value="1"/>
</dbReference>
<feature type="compositionally biased region" description="Basic and acidic residues" evidence="1">
    <location>
        <begin position="190"/>
        <end position="232"/>
    </location>
</feature>
<dbReference type="OrthoDB" id="2431475at2759"/>
<dbReference type="AlphaFoldDB" id="A0A854QEH1"/>